<dbReference type="Gene3D" id="2.50.20.10">
    <property type="entry name" value="Lipoprotein localisation LolA/LolB/LppX"/>
    <property type="match status" value="1"/>
</dbReference>
<name>A0A1I1AW51_9CLOT</name>
<dbReference type="PIRSF" id="PIRSF033729">
    <property type="entry name" value="UCP033729"/>
    <property type="match status" value="1"/>
</dbReference>
<reference evidence="2 3" key="1">
    <citation type="submission" date="2016-10" db="EMBL/GenBank/DDBJ databases">
        <authorList>
            <person name="de Groot N.N."/>
        </authorList>
    </citation>
    <scope>NUCLEOTIDE SEQUENCE [LARGE SCALE GENOMIC DNA]</scope>
    <source>
        <strain evidence="2 3">DSM 12271</strain>
    </source>
</reference>
<evidence type="ECO:0000313" key="2">
    <source>
        <dbReference type="EMBL" id="SFB42305.1"/>
    </source>
</evidence>
<dbReference type="NCBIfam" id="NF041287">
    <property type="entry name" value="lipo_GerS_rel"/>
    <property type="match status" value="1"/>
</dbReference>
<keyword evidence="1" id="KW-0732">Signal</keyword>
<evidence type="ECO:0000256" key="1">
    <source>
        <dbReference type="SAM" id="SignalP"/>
    </source>
</evidence>
<keyword evidence="2" id="KW-0449">Lipoprotein</keyword>
<accession>A0A1I1AW51</accession>
<organism evidence="2 3">
    <name type="scientific">Clostridium frigidicarnis</name>
    <dbReference type="NCBI Taxonomy" id="84698"/>
    <lineage>
        <taxon>Bacteria</taxon>
        <taxon>Bacillati</taxon>
        <taxon>Bacillota</taxon>
        <taxon>Clostridia</taxon>
        <taxon>Eubacteriales</taxon>
        <taxon>Clostridiaceae</taxon>
        <taxon>Clostridium</taxon>
    </lineage>
</organism>
<sequence length="199" mass="23353">MKRKSFVFIMVLSIICMFTACEIAKNTPEKVLSKLRKLNTYESSLDIVYSNDREQRKEECNQYYSKENGYLLKIGEGRTYFYKDGNINVTDNIAQKKYVVENEFDEVYKYTCIDEVLNLSTNDDTKITTREHEGKIFLSVEVVLPGVNRNLAKGELIIDMENAQPQQFNIYDLKGEERIKINYRDFIANQTIDKEVFEQ</sequence>
<dbReference type="STRING" id="84698.SAMN04488528_10508"/>
<evidence type="ECO:0000313" key="3">
    <source>
        <dbReference type="Proteomes" id="UP000198619"/>
    </source>
</evidence>
<feature type="chain" id="PRO_5038968547" evidence="1">
    <location>
        <begin position="21"/>
        <end position="199"/>
    </location>
</feature>
<dbReference type="PROSITE" id="PS51257">
    <property type="entry name" value="PROKAR_LIPOPROTEIN"/>
    <property type="match status" value="1"/>
</dbReference>
<gene>
    <name evidence="2" type="ORF">SAMN04488528_10508</name>
</gene>
<proteinExistence type="predicted"/>
<dbReference type="Proteomes" id="UP000198619">
    <property type="component" value="Unassembled WGS sequence"/>
</dbReference>
<dbReference type="RefSeq" id="WP_090043007.1">
    <property type="nucleotide sequence ID" value="NZ_FOKI01000050.1"/>
</dbReference>
<dbReference type="EMBL" id="FOKI01000050">
    <property type="protein sequence ID" value="SFB42305.1"/>
    <property type="molecule type" value="Genomic_DNA"/>
</dbReference>
<dbReference type="AlphaFoldDB" id="A0A1I1AW51"/>
<dbReference type="OrthoDB" id="2047841at2"/>
<protein>
    <submittedName>
        <fullName evidence="2">Outer membrane lipoprotein-sorting protein</fullName>
    </submittedName>
</protein>
<dbReference type="InterPro" id="IPR014584">
    <property type="entry name" value="UCP033729"/>
</dbReference>
<keyword evidence="3" id="KW-1185">Reference proteome</keyword>
<feature type="signal peptide" evidence="1">
    <location>
        <begin position="1"/>
        <end position="20"/>
    </location>
</feature>